<gene>
    <name evidence="3" type="ORF">NE535_00520</name>
</gene>
<dbReference type="EMBL" id="JAMTCD010000001">
    <property type="protein sequence ID" value="MCT7940284.1"/>
    <property type="molecule type" value="Genomic_DNA"/>
</dbReference>
<evidence type="ECO:0000313" key="3">
    <source>
        <dbReference type="EMBL" id="MCT7940284.1"/>
    </source>
</evidence>
<proteinExistence type="predicted"/>
<name>A0A9X2WIU8_9GAMM</name>
<keyword evidence="4" id="KW-1185">Reference proteome</keyword>
<evidence type="ECO:0000256" key="1">
    <source>
        <dbReference type="SAM" id="MobiDB-lite"/>
    </source>
</evidence>
<protein>
    <submittedName>
        <fullName evidence="3">DUF748 domain-containing protein</fullName>
    </submittedName>
</protein>
<dbReference type="InterPro" id="IPR052894">
    <property type="entry name" value="AsmA-related"/>
</dbReference>
<organism evidence="3 4">
    <name type="scientific">Shewanella holmiensis</name>
    <dbReference type="NCBI Taxonomy" id="2952222"/>
    <lineage>
        <taxon>Bacteria</taxon>
        <taxon>Pseudomonadati</taxon>
        <taxon>Pseudomonadota</taxon>
        <taxon>Gammaproteobacteria</taxon>
        <taxon>Alteromonadales</taxon>
        <taxon>Shewanellaceae</taxon>
        <taxon>Shewanella</taxon>
    </lineage>
</organism>
<keyword evidence="2" id="KW-1133">Transmembrane helix</keyword>
<evidence type="ECO:0000256" key="2">
    <source>
        <dbReference type="SAM" id="Phobius"/>
    </source>
</evidence>
<comment type="caution">
    <text evidence="3">The sequence shown here is derived from an EMBL/GenBank/DDBJ whole genome shotgun (WGS) entry which is preliminary data.</text>
</comment>
<dbReference type="PANTHER" id="PTHR30441">
    <property type="entry name" value="DUF748 DOMAIN-CONTAINING PROTEIN"/>
    <property type="match status" value="1"/>
</dbReference>
<dbReference type="InterPro" id="IPR008023">
    <property type="entry name" value="DUF748"/>
</dbReference>
<dbReference type="PANTHER" id="PTHR30441:SF8">
    <property type="entry name" value="DUF748 DOMAIN-CONTAINING PROTEIN"/>
    <property type="match status" value="1"/>
</dbReference>
<keyword evidence="2" id="KW-0812">Transmembrane</keyword>
<dbReference type="Pfam" id="PF05359">
    <property type="entry name" value="DUF748"/>
    <property type="match status" value="2"/>
</dbReference>
<feature type="region of interest" description="Disordered" evidence="1">
    <location>
        <begin position="582"/>
        <end position="605"/>
    </location>
</feature>
<dbReference type="GO" id="GO:0005886">
    <property type="term" value="C:plasma membrane"/>
    <property type="evidence" value="ECO:0007669"/>
    <property type="project" value="TreeGrafter"/>
</dbReference>
<dbReference type="Proteomes" id="UP001155546">
    <property type="component" value="Unassembled WGS sequence"/>
</dbReference>
<sequence length="1030" mass="113924">MASLYSHFSQRPLYQKSLFIAFCCYALFCLILGLLAPYIALKKVPELITGQTGRESQIEDIRFNPFTFELIVDRLLMAEKDPQNTFVGFEKLYVNLSPWESLLNLDVNVQTIKINKPTINLARITEQEFNFSDIIAFIENNATPQSQTPQPEQTGLPFGIRIDKIAIEQGAISLSDAVSNSQVVYPSINLEFNQFDSLAKVVKSAENVLNKMNNYKLILNDEHNSQLTLAGQFQLFPFTLDVELALSDFNLEKYWQFIDEHFDIQLNQGKLNVVSHIALAIDPTVETPLLFNVSKTNIDLSGIVASHANEQKIAIGAIKLNNLEIDSQSKQINIASFETNQGEIALKVSPTGADLMTLLMPKNLTDLATDTTDSTIEQPTGEPESPWLVTLSKIDIAEYELHLGESIASENVILWKMDKINIETGAIKSDLSIPLTYQISAQINQSSLLDSSGIFNLETQSLEADFSYQNMYLPNLQPYIEPFVNITIEDGVFNTKGKLTVDSEKNLIYQGEAWLDKLNIKDNLLKQPLVSWKSMAINSLEFDRQKSQVNIDEILFDELFSRIIISEDRTTNISHLLKSSTTNASADNSTKPNADLTAKQEQKSENVNLDIDSTETANVSPSIEINRISLKNSSAFFADNSLTPNFASGIELLNGHISKLSTNPETIASVDLAGKIDKYAPVTLKGDINPLLAQPYLDLNLIFKNVELTSVNPYSGTYAGYYIDKGQISLDLTYKLKNNALVGSNHVVIDQLQLGKPSNSDLATSLPVTLAVALLQDRHGVIDLGVDVEGDLNSPSFSFGSIIWGALGNIITKAITAPFSLLANLIGSDEPMNNVTFEYGDSKISDSQGKHLLALTEALIDRPLLIVNVKGDIDAINDSQALAEQSLKIKLAKTSAIDITEFPANLSASQFPTSGPLSDALHQLYSTEMGQDPDEVRQSIITESQTKLPKEDLTDNEVMIRWHIALYNLLKNSQIVDSADLGILAQKRAKAVKSFLVDQGKIESQRIFVMESRINAKQQAAQVELELQAN</sequence>
<reference evidence="3" key="1">
    <citation type="journal article" date="2023" name="Int. J. Syst. Evol. Microbiol.">
        <title>&lt;i&gt;Shewanella septentrionalis&lt;/i&gt; sp. nov. and &lt;i&gt;Shewanella holmiensis&lt;/i&gt; sp. nov., isolated from Baltic Sea water and sediments.</title>
        <authorList>
            <person name="Martin-Rodriguez A.J."/>
            <person name="Thorell K."/>
            <person name="Joffre E."/>
            <person name="Jensie-Markopoulos S."/>
            <person name="Moore E.R.B."/>
            <person name="Sjoling A."/>
        </authorList>
    </citation>
    <scope>NUCLEOTIDE SEQUENCE</scope>
    <source>
        <strain evidence="3">SP1S2-7</strain>
    </source>
</reference>
<keyword evidence="2" id="KW-0472">Membrane</keyword>
<feature type="transmembrane region" description="Helical" evidence="2">
    <location>
        <begin position="18"/>
        <end position="41"/>
    </location>
</feature>
<dbReference type="AlphaFoldDB" id="A0A9X2WIU8"/>
<dbReference type="GO" id="GO:0090313">
    <property type="term" value="P:regulation of protein targeting to membrane"/>
    <property type="evidence" value="ECO:0007669"/>
    <property type="project" value="TreeGrafter"/>
</dbReference>
<evidence type="ECO:0000313" key="4">
    <source>
        <dbReference type="Proteomes" id="UP001155546"/>
    </source>
</evidence>
<accession>A0A9X2WIU8</accession>
<dbReference type="RefSeq" id="WP_261296745.1">
    <property type="nucleotide sequence ID" value="NZ_JAMTCD010000001.1"/>
</dbReference>